<dbReference type="NCBIfam" id="NF009150">
    <property type="entry name" value="PRK12497.1-3"/>
    <property type="match status" value="1"/>
</dbReference>
<dbReference type="PANTHER" id="PTHR34039:SF1">
    <property type="entry name" value="UPF0102 PROTEIN YRAN"/>
    <property type="match status" value="1"/>
</dbReference>
<dbReference type="InterPro" id="IPR011335">
    <property type="entry name" value="Restrct_endonuc-II-like"/>
</dbReference>
<dbReference type="Pfam" id="PF02021">
    <property type="entry name" value="UPF0102"/>
    <property type="match status" value="1"/>
</dbReference>
<dbReference type="GO" id="GO:0003676">
    <property type="term" value="F:nucleic acid binding"/>
    <property type="evidence" value="ECO:0007669"/>
    <property type="project" value="InterPro"/>
</dbReference>
<dbReference type="EMBL" id="DTHV01000139">
    <property type="protein sequence ID" value="HGW60662.1"/>
    <property type="molecule type" value="Genomic_DNA"/>
</dbReference>
<dbReference type="SUPFAM" id="SSF52980">
    <property type="entry name" value="Restriction endonuclease-like"/>
    <property type="match status" value="1"/>
</dbReference>
<protein>
    <recommendedName>
        <fullName evidence="2">UPF0102 protein ENV82_04460</fullName>
    </recommendedName>
</protein>
<dbReference type="InterPro" id="IPR003509">
    <property type="entry name" value="UPF0102_YraN-like"/>
</dbReference>
<dbReference type="AlphaFoldDB" id="A0A7C4Y602"/>
<evidence type="ECO:0000256" key="2">
    <source>
        <dbReference type="HAMAP-Rule" id="MF_00048"/>
    </source>
</evidence>
<organism evidence="3">
    <name type="scientific">Caldisericum exile</name>
    <dbReference type="NCBI Taxonomy" id="693075"/>
    <lineage>
        <taxon>Bacteria</taxon>
        <taxon>Pseudomonadati</taxon>
        <taxon>Caldisericota/Cryosericota group</taxon>
        <taxon>Caldisericota</taxon>
        <taxon>Caldisericia</taxon>
        <taxon>Caldisericales</taxon>
        <taxon>Caldisericaceae</taxon>
        <taxon>Caldisericum</taxon>
    </lineage>
</organism>
<sequence>MGRLNSGKEGEKLAVEYLLKKGYKILEKNFRTPAGEIDIIAKDGNFIVIVEVKRRISDRYGEPELAVNYKKQQKLKKLAIYYLCRLGKELPVRFDVIAIRGSKIEHIENAFF</sequence>
<dbReference type="HAMAP" id="MF_00048">
    <property type="entry name" value="UPF0102"/>
    <property type="match status" value="1"/>
</dbReference>
<reference evidence="3" key="1">
    <citation type="journal article" date="2020" name="mSystems">
        <title>Genome- and Community-Level Interaction Insights into Carbon Utilization and Element Cycling Functions of Hydrothermarchaeota in Hydrothermal Sediment.</title>
        <authorList>
            <person name="Zhou Z."/>
            <person name="Liu Y."/>
            <person name="Xu W."/>
            <person name="Pan J."/>
            <person name="Luo Z.H."/>
            <person name="Li M."/>
        </authorList>
    </citation>
    <scope>NUCLEOTIDE SEQUENCE [LARGE SCALE GENOMIC DNA]</scope>
    <source>
        <strain evidence="3">SpSt-794</strain>
    </source>
</reference>
<dbReference type="PANTHER" id="PTHR34039">
    <property type="entry name" value="UPF0102 PROTEIN YRAN"/>
    <property type="match status" value="1"/>
</dbReference>
<dbReference type="NCBIfam" id="TIGR00252">
    <property type="entry name" value="YraN family protein"/>
    <property type="match status" value="1"/>
</dbReference>
<dbReference type="Gene3D" id="3.40.1350.10">
    <property type="match status" value="1"/>
</dbReference>
<dbReference type="InterPro" id="IPR011856">
    <property type="entry name" value="tRNA_endonuc-like_dom_sf"/>
</dbReference>
<evidence type="ECO:0000256" key="1">
    <source>
        <dbReference type="ARBA" id="ARBA00006738"/>
    </source>
</evidence>
<dbReference type="CDD" id="cd20736">
    <property type="entry name" value="PoNe_Nuclease"/>
    <property type="match status" value="1"/>
</dbReference>
<evidence type="ECO:0000313" key="3">
    <source>
        <dbReference type="EMBL" id="HGW60662.1"/>
    </source>
</evidence>
<accession>A0A7C4Y602</accession>
<comment type="caution">
    <text evidence="3">The sequence shown here is derived from an EMBL/GenBank/DDBJ whole genome shotgun (WGS) entry which is preliminary data.</text>
</comment>
<comment type="similarity">
    <text evidence="1 2">Belongs to the UPF0102 family.</text>
</comment>
<gene>
    <name evidence="3" type="ORF">ENV82_04460</name>
</gene>
<name>A0A7C4Y602_9BACT</name>
<proteinExistence type="inferred from homology"/>